<evidence type="ECO:0000256" key="1">
    <source>
        <dbReference type="SAM" id="MobiDB-lite"/>
    </source>
</evidence>
<evidence type="ECO:0008006" key="4">
    <source>
        <dbReference type="Google" id="ProtNLM"/>
    </source>
</evidence>
<feature type="compositionally biased region" description="Low complexity" evidence="1">
    <location>
        <begin position="35"/>
        <end position="46"/>
    </location>
</feature>
<dbReference type="AlphaFoldDB" id="A0A9P7KEB8"/>
<feature type="region of interest" description="Disordered" evidence="1">
    <location>
        <begin position="19"/>
        <end position="144"/>
    </location>
</feature>
<keyword evidence="3" id="KW-1185">Reference proteome</keyword>
<dbReference type="OrthoDB" id="338622at2759"/>
<evidence type="ECO:0000313" key="2">
    <source>
        <dbReference type="EMBL" id="KAG5644671.1"/>
    </source>
</evidence>
<organism evidence="2 3">
    <name type="scientific">Asterophora parasitica</name>
    <dbReference type="NCBI Taxonomy" id="117018"/>
    <lineage>
        <taxon>Eukaryota</taxon>
        <taxon>Fungi</taxon>
        <taxon>Dikarya</taxon>
        <taxon>Basidiomycota</taxon>
        <taxon>Agaricomycotina</taxon>
        <taxon>Agaricomycetes</taxon>
        <taxon>Agaricomycetidae</taxon>
        <taxon>Agaricales</taxon>
        <taxon>Tricholomatineae</taxon>
        <taxon>Lyophyllaceae</taxon>
        <taxon>Asterophora</taxon>
    </lineage>
</organism>
<proteinExistence type="predicted"/>
<protein>
    <recommendedName>
        <fullName evidence="4">WD40 repeat-like protein</fullName>
    </recommendedName>
</protein>
<reference evidence="2" key="1">
    <citation type="submission" date="2020-07" db="EMBL/GenBank/DDBJ databases">
        <authorList>
            <person name="Nieuwenhuis M."/>
            <person name="Van De Peppel L.J.J."/>
        </authorList>
    </citation>
    <scope>NUCLEOTIDE SEQUENCE</scope>
    <source>
        <strain evidence="2">AP01</strain>
        <tissue evidence="2">Mycelium</tissue>
    </source>
</reference>
<feature type="compositionally biased region" description="Basic and acidic residues" evidence="1">
    <location>
        <begin position="83"/>
        <end position="112"/>
    </location>
</feature>
<sequence length="661" mass="72467">MGAQDGTLYLLGQNFQSGETQLPRATGAPRLSNLSQPPSRSSTPSATSPPPFYISQTARVVSGVTAEQVEAPKNYVDYDDEPDKLKDLLKGRQPRDSKERRAASTDSGRERSPTPSNLKRKELPKSLRSATHSPAFTSYPPSPREPAVEYPYDLSLWCHIIPPRYGPGHAISRVLLIDDNQSIAVLQETGDLSVFSLHDGSCLATVNGPSVTLHPPSGIEDKDASHMLWLWNHLEVYHIEESTIILASATVSPNSPSSASMDREDNGALKSRLSIFELHSNDHLSPLEVCLEKVGQWCYDGASFGVGLHKESDSTVMFFTVTTNGHFAVRSLKLLPRVALQMEVIHHPAEKDIANEIANAVSSIPLPNPFKSLKSHSAEHLPLPLGPEKRGPGRVKLEDERDLGEILEGCAPIGFRTRSIGGKVLAVCWSENQLAAFEYEMGHLRVLYTDLVVGIQDAQWTTDATYILLFGDRAESYTLDIVDRNNDTIDTNVISPHWTTIVKSQLQHTILIGEYDAVDISSSTQVLVTSLSENGARKLAAFEIAPLNASRVLWQARSSKHGSSHTSRPEITSMLPLELDVIVQGYADGVLRQSSLMQLIGESEKASHSQKVSDSPLNGFVTGLHFVQNSRTREKFIVGGGDDGSVAFWTAEYVPIRLFLS</sequence>
<dbReference type="EMBL" id="JABCKV010000062">
    <property type="protein sequence ID" value="KAG5644671.1"/>
    <property type="molecule type" value="Genomic_DNA"/>
</dbReference>
<dbReference type="InterPro" id="IPR011047">
    <property type="entry name" value="Quinoprotein_ADH-like_sf"/>
</dbReference>
<dbReference type="Proteomes" id="UP000775547">
    <property type="component" value="Unassembled WGS sequence"/>
</dbReference>
<dbReference type="SUPFAM" id="SSF50998">
    <property type="entry name" value="Quinoprotein alcohol dehydrogenase-like"/>
    <property type="match status" value="1"/>
</dbReference>
<evidence type="ECO:0000313" key="3">
    <source>
        <dbReference type="Proteomes" id="UP000775547"/>
    </source>
</evidence>
<name>A0A9P7KEB8_9AGAR</name>
<comment type="caution">
    <text evidence="2">The sequence shown here is derived from an EMBL/GenBank/DDBJ whole genome shotgun (WGS) entry which is preliminary data.</text>
</comment>
<accession>A0A9P7KEB8</accession>
<gene>
    <name evidence="2" type="ORF">DXG03_007970</name>
</gene>
<reference evidence="2" key="2">
    <citation type="submission" date="2021-10" db="EMBL/GenBank/DDBJ databases">
        <title>Phylogenomics reveals ancestral predisposition of the termite-cultivated fungus Termitomyces towards a domesticated lifestyle.</title>
        <authorList>
            <person name="Auxier B."/>
            <person name="Grum-Grzhimaylo A."/>
            <person name="Cardenas M.E."/>
            <person name="Lodge J.D."/>
            <person name="Laessoe T."/>
            <person name="Pedersen O."/>
            <person name="Smith M.E."/>
            <person name="Kuyper T.W."/>
            <person name="Franco-Molano E.A."/>
            <person name="Baroni T.J."/>
            <person name="Aanen D.K."/>
        </authorList>
    </citation>
    <scope>NUCLEOTIDE SEQUENCE</scope>
    <source>
        <strain evidence="2">AP01</strain>
        <tissue evidence="2">Mycelium</tissue>
    </source>
</reference>